<protein>
    <submittedName>
        <fullName evidence="3">Flavin reductase</fullName>
    </submittedName>
</protein>
<dbReference type="Gene3D" id="2.30.110.10">
    <property type="entry name" value="Electron Transport, Fmn-binding Protein, Chain A"/>
    <property type="match status" value="1"/>
</dbReference>
<dbReference type="Pfam" id="PF01613">
    <property type="entry name" value="Flavin_Reduct"/>
    <property type="match status" value="1"/>
</dbReference>
<dbReference type="SMART" id="SM00903">
    <property type="entry name" value="Flavin_Reduct"/>
    <property type="match status" value="1"/>
</dbReference>
<keyword evidence="4" id="KW-1185">Reference proteome</keyword>
<keyword evidence="1" id="KW-0560">Oxidoreductase</keyword>
<dbReference type="InterPro" id="IPR012349">
    <property type="entry name" value="Split_barrel_FMN-bd"/>
</dbReference>
<dbReference type="RefSeq" id="WP_198881653.1">
    <property type="nucleotide sequence ID" value="NZ_JAEKJA010000006.1"/>
</dbReference>
<organism evidence="3 4">
    <name type="scientific">Acuticoccus mangrovi</name>
    <dbReference type="NCBI Taxonomy" id="2796142"/>
    <lineage>
        <taxon>Bacteria</taxon>
        <taxon>Pseudomonadati</taxon>
        <taxon>Pseudomonadota</taxon>
        <taxon>Alphaproteobacteria</taxon>
        <taxon>Hyphomicrobiales</taxon>
        <taxon>Amorphaceae</taxon>
        <taxon>Acuticoccus</taxon>
    </lineage>
</organism>
<dbReference type="Proteomes" id="UP000609531">
    <property type="component" value="Unassembled WGS sequence"/>
</dbReference>
<dbReference type="AlphaFoldDB" id="A0A934MFR3"/>
<feature type="domain" description="Flavin reductase like" evidence="2">
    <location>
        <begin position="20"/>
        <end position="166"/>
    </location>
</feature>
<dbReference type="InterPro" id="IPR050268">
    <property type="entry name" value="NADH-dep_flavin_reductase"/>
</dbReference>
<dbReference type="InterPro" id="IPR002563">
    <property type="entry name" value="Flavin_Rdtase-like_dom"/>
</dbReference>
<gene>
    <name evidence="3" type="ORF">JCR33_08660</name>
</gene>
<reference evidence="3" key="1">
    <citation type="submission" date="2020-12" db="EMBL/GenBank/DDBJ databases">
        <title>Bacterial taxonomy.</title>
        <authorList>
            <person name="Pan X."/>
        </authorList>
    </citation>
    <scope>NUCLEOTIDE SEQUENCE</scope>
    <source>
        <strain evidence="3">B2012</strain>
    </source>
</reference>
<evidence type="ECO:0000259" key="2">
    <source>
        <dbReference type="SMART" id="SM00903"/>
    </source>
</evidence>
<dbReference type="EMBL" id="JAEKJA010000006">
    <property type="protein sequence ID" value="MBJ3775753.1"/>
    <property type="molecule type" value="Genomic_DNA"/>
</dbReference>
<dbReference type="PANTHER" id="PTHR30466:SF1">
    <property type="entry name" value="FMN REDUCTASE (NADH) RUTF"/>
    <property type="match status" value="1"/>
</dbReference>
<evidence type="ECO:0000313" key="4">
    <source>
        <dbReference type="Proteomes" id="UP000609531"/>
    </source>
</evidence>
<sequence length="169" mass="17819">MARALPTPPAVDEAAFRSAMRRTAAGVAVITTDGVGGRAGLTVSSFTSVSMEPPSVMFCVHQNARSYDTIVRNGTFVANILSGEQEEVAKVFAGMVPHLRDDKFSAHGWSPIEGTAPALEGALSNIACTVAHVCEFGSHAIVVGAVTAVRENEARPLVFSDRAFHRLPV</sequence>
<dbReference type="SUPFAM" id="SSF50475">
    <property type="entry name" value="FMN-binding split barrel"/>
    <property type="match status" value="1"/>
</dbReference>
<dbReference type="PANTHER" id="PTHR30466">
    <property type="entry name" value="FLAVIN REDUCTASE"/>
    <property type="match status" value="1"/>
</dbReference>
<name>A0A934MFR3_9HYPH</name>
<accession>A0A934MFR3</accession>
<dbReference type="GO" id="GO:0042602">
    <property type="term" value="F:riboflavin reductase (NADPH) activity"/>
    <property type="evidence" value="ECO:0007669"/>
    <property type="project" value="TreeGrafter"/>
</dbReference>
<proteinExistence type="predicted"/>
<evidence type="ECO:0000313" key="3">
    <source>
        <dbReference type="EMBL" id="MBJ3775753.1"/>
    </source>
</evidence>
<dbReference type="GO" id="GO:0010181">
    <property type="term" value="F:FMN binding"/>
    <property type="evidence" value="ECO:0007669"/>
    <property type="project" value="InterPro"/>
</dbReference>
<comment type="caution">
    <text evidence="3">The sequence shown here is derived from an EMBL/GenBank/DDBJ whole genome shotgun (WGS) entry which is preliminary data.</text>
</comment>
<evidence type="ECO:0000256" key="1">
    <source>
        <dbReference type="ARBA" id="ARBA00023002"/>
    </source>
</evidence>